<organism evidence="1 3">
    <name type="scientific">Corynebacterium variabile</name>
    <dbReference type="NCBI Taxonomy" id="1727"/>
    <lineage>
        <taxon>Bacteria</taxon>
        <taxon>Bacillati</taxon>
        <taxon>Actinomycetota</taxon>
        <taxon>Actinomycetes</taxon>
        <taxon>Mycobacteriales</taxon>
        <taxon>Corynebacteriaceae</taxon>
        <taxon>Corynebacterium</taxon>
    </lineage>
</organism>
<evidence type="ECO:0000313" key="4">
    <source>
        <dbReference type="Proteomes" id="UP000319986"/>
    </source>
</evidence>
<evidence type="ECO:0000313" key="2">
    <source>
        <dbReference type="EMBL" id="GEC85254.1"/>
    </source>
</evidence>
<dbReference type="InterPro" id="IPR023869">
    <property type="entry name" value="tRNA_Adeno_NH3ase_assoc_put"/>
</dbReference>
<dbReference type="EMBL" id="BJNT01000004">
    <property type="protein sequence ID" value="GEC85254.1"/>
    <property type="molecule type" value="Genomic_DNA"/>
</dbReference>
<dbReference type="Proteomes" id="UP000182498">
    <property type="component" value="Unassembled WGS sequence"/>
</dbReference>
<reference evidence="3" key="1">
    <citation type="submission" date="2015-11" db="EMBL/GenBank/DDBJ databases">
        <authorList>
            <person name="Dugat-Bony E."/>
        </authorList>
    </citation>
    <scope>NUCLEOTIDE SEQUENCE [LARGE SCALE GENOMIC DNA]</scope>
    <source>
        <strain evidence="3">Mu292</strain>
    </source>
</reference>
<dbReference type="OrthoDB" id="5189541at2"/>
<keyword evidence="3" id="KW-1185">Reference proteome</keyword>
<dbReference type="GeneID" id="82886727"/>
<dbReference type="OMA" id="DPWEEGD"/>
<dbReference type="Proteomes" id="UP000319986">
    <property type="component" value="Unassembled WGS sequence"/>
</dbReference>
<proteinExistence type="predicted"/>
<dbReference type="RefSeq" id="WP_014011050.1">
    <property type="nucleotide sequence ID" value="NZ_BJNT01000004.1"/>
</dbReference>
<sequence length="178" mass="18941">MSGFVVAAHLTDGVWNLRVVQRSVPDGLAPLVRRLRDMRAEGVLLGLVSVDDDWAALVRPAPGGARLLLGDSTVALEDEDDPEVDGVRLAADILDELGLDAPTDEEIEDADDPDAPWPEGDFGILTDLGVGEQSLSVLFDDAEIYASDQLLSIAGDLGFGDELADLFDEELADLVGDE</sequence>
<reference evidence="2 4" key="3">
    <citation type="submission" date="2019-06" db="EMBL/GenBank/DDBJ databases">
        <title>Whole genome shotgun sequence of Corynebacterium variabile NBRC 15286.</title>
        <authorList>
            <person name="Hosoyama A."/>
            <person name="Uohara A."/>
            <person name="Ohji S."/>
            <person name="Ichikawa N."/>
        </authorList>
    </citation>
    <scope>NUCLEOTIDE SEQUENCE [LARGE SCALE GENOMIC DNA]</scope>
    <source>
        <strain evidence="2 4">NBRC 15286</strain>
    </source>
</reference>
<dbReference type="EMBL" id="FAUH01000002">
    <property type="protein sequence ID" value="CUU65075.1"/>
    <property type="molecule type" value="Genomic_DNA"/>
</dbReference>
<evidence type="ECO:0000313" key="1">
    <source>
        <dbReference type="EMBL" id="CUU65075.1"/>
    </source>
</evidence>
<dbReference type="NCBIfam" id="TIGR03941">
    <property type="entry name" value="tRNA_deam_assoc"/>
    <property type="match status" value="1"/>
</dbReference>
<reference evidence="1" key="2">
    <citation type="submission" date="2015-11" db="EMBL/GenBank/DDBJ databases">
        <authorList>
            <person name="Zhang Y."/>
            <person name="Guo Z."/>
        </authorList>
    </citation>
    <scope>NUCLEOTIDE SEQUENCE [LARGE SCALE GENOMIC DNA]</scope>
    <source>
        <strain evidence="1">Mu292</strain>
    </source>
</reference>
<gene>
    <name evidence="2" type="ORF">CVA01_05680</name>
    <name evidence="1" type="ORF">CVAR292_00387</name>
</gene>
<dbReference type="AlphaFoldDB" id="A0A0X8XW10"/>
<protein>
    <submittedName>
        <fullName evidence="1">Putative tRNA adenosine deaminase-associated protein</fullName>
    </submittedName>
</protein>
<evidence type="ECO:0000313" key="3">
    <source>
        <dbReference type="Proteomes" id="UP000182498"/>
    </source>
</evidence>
<name>A0A0X8XW10_9CORY</name>
<accession>A0A0X8XW10</accession>